<accession>A0A2G8SBX0</accession>
<evidence type="ECO:0000313" key="6">
    <source>
        <dbReference type="Proteomes" id="UP000230002"/>
    </source>
</evidence>
<dbReference type="OrthoDB" id="441444at2759"/>
<evidence type="ECO:0000256" key="4">
    <source>
        <dbReference type="RuleBase" id="RU003919"/>
    </source>
</evidence>
<dbReference type="SMART" id="SM01387">
    <property type="entry name" value="Ribosomal_S15"/>
    <property type="match status" value="1"/>
</dbReference>
<dbReference type="Gene3D" id="1.10.287.10">
    <property type="entry name" value="S15/NS1, RNA-binding"/>
    <property type="match status" value="1"/>
</dbReference>
<proteinExistence type="inferred from homology"/>
<organism evidence="5 6">
    <name type="scientific">Ganoderma sinense ZZ0214-1</name>
    <dbReference type="NCBI Taxonomy" id="1077348"/>
    <lineage>
        <taxon>Eukaryota</taxon>
        <taxon>Fungi</taxon>
        <taxon>Dikarya</taxon>
        <taxon>Basidiomycota</taxon>
        <taxon>Agaricomycotina</taxon>
        <taxon>Agaricomycetes</taxon>
        <taxon>Polyporales</taxon>
        <taxon>Polyporaceae</taxon>
        <taxon>Ganoderma</taxon>
    </lineage>
</organism>
<dbReference type="AlphaFoldDB" id="A0A2G8SBX0"/>
<dbReference type="InterPro" id="IPR000589">
    <property type="entry name" value="Ribosomal_uS15"/>
</dbReference>
<evidence type="ECO:0000256" key="2">
    <source>
        <dbReference type="ARBA" id="ARBA00022980"/>
    </source>
</evidence>
<dbReference type="InterPro" id="IPR005290">
    <property type="entry name" value="Ribosomal_uS15_bac-type"/>
</dbReference>
<dbReference type="STRING" id="1077348.A0A2G8SBX0"/>
<dbReference type="GO" id="GO:0006412">
    <property type="term" value="P:translation"/>
    <property type="evidence" value="ECO:0007669"/>
    <property type="project" value="InterPro"/>
</dbReference>
<dbReference type="SUPFAM" id="SSF47060">
    <property type="entry name" value="S15/NS1 RNA-binding domain"/>
    <property type="match status" value="1"/>
</dbReference>
<dbReference type="InterPro" id="IPR009068">
    <property type="entry name" value="uS15_NS1_RNA-bd_sf"/>
</dbReference>
<dbReference type="Pfam" id="PF00312">
    <property type="entry name" value="Ribosomal_S15"/>
    <property type="match status" value="1"/>
</dbReference>
<dbReference type="GO" id="GO:0003735">
    <property type="term" value="F:structural constituent of ribosome"/>
    <property type="evidence" value="ECO:0007669"/>
    <property type="project" value="InterPro"/>
</dbReference>
<protein>
    <submittedName>
        <fullName evidence="5">Uncharacterized protein</fullName>
    </submittedName>
</protein>
<dbReference type="NCBIfam" id="TIGR00952">
    <property type="entry name" value="S15_bact"/>
    <property type="match status" value="1"/>
</dbReference>
<dbReference type="CDD" id="cd00353">
    <property type="entry name" value="Ribosomal_S15p_S13e"/>
    <property type="match status" value="1"/>
</dbReference>
<dbReference type="PANTHER" id="PTHR23321:SF26">
    <property type="entry name" value="SMALL RIBOSOMAL SUBUNIT PROTEIN US15M"/>
    <property type="match status" value="1"/>
</dbReference>
<dbReference type="HAMAP" id="MF_01343_B">
    <property type="entry name" value="Ribosomal_uS15_B"/>
    <property type="match status" value="1"/>
</dbReference>
<keyword evidence="2 4" id="KW-0689">Ribosomal protein</keyword>
<evidence type="ECO:0000256" key="3">
    <source>
        <dbReference type="ARBA" id="ARBA00023274"/>
    </source>
</evidence>
<dbReference type="GO" id="GO:1990904">
    <property type="term" value="C:ribonucleoprotein complex"/>
    <property type="evidence" value="ECO:0007669"/>
    <property type="project" value="UniProtKB-KW"/>
</dbReference>
<keyword evidence="6" id="KW-1185">Reference proteome</keyword>
<evidence type="ECO:0000256" key="1">
    <source>
        <dbReference type="ARBA" id="ARBA00008434"/>
    </source>
</evidence>
<gene>
    <name evidence="5" type="ORF">GSI_05939</name>
</gene>
<name>A0A2G8SBX0_9APHY</name>
<comment type="caution">
    <text evidence="5">The sequence shown here is derived from an EMBL/GenBank/DDBJ whole genome shotgun (WGS) entry which is preliminary data.</text>
</comment>
<reference evidence="5 6" key="1">
    <citation type="journal article" date="2015" name="Sci. Rep.">
        <title>Chromosome-level genome map provides insights into diverse defense mechanisms in the medicinal fungus Ganoderma sinense.</title>
        <authorList>
            <person name="Zhu Y."/>
            <person name="Xu J."/>
            <person name="Sun C."/>
            <person name="Zhou S."/>
            <person name="Xu H."/>
            <person name="Nelson D.R."/>
            <person name="Qian J."/>
            <person name="Song J."/>
            <person name="Luo H."/>
            <person name="Xiang L."/>
            <person name="Li Y."/>
            <person name="Xu Z."/>
            <person name="Ji A."/>
            <person name="Wang L."/>
            <person name="Lu S."/>
            <person name="Hayward A."/>
            <person name="Sun W."/>
            <person name="Li X."/>
            <person name="Schwartz D.C."/>
            <person name="Wang Y."/>
            <person name="Chen S."/>
        </authorList>
    </citation>
    <scope>NUCLEOTIDE SEQUENCE [LARGE SCALE GENOMIC DNA]</scope>
    <source>
        <strain evidence="5 6">ZZ0214-1</strain>
    </source>
</reference>
<dbReference type="PANTHER" id="PTHR23321">
    <property type="entry name" value="RIBOSOMAL PROTEIN S15, BACTERIAL AND ORGANELLAR"/>
    <property type="match status" value="1"/>
</dbReference>
<dbReference type="Proteomes" id="UP000230002">
    <property type="component" value="Unassembled WGS sequence"/>
</dbReference>
<dbReference type="GO" id="GO:0005840">
    <property type="term" value="C:ribosome"/>
    <property type="evidence" value="ECO:0007669"/>
    <property type="project" value="UniProtKB-KW"/>
</dbReference>
<dbReference type="PROSITE" id="PS00362">
    <property type="entry name" value="RIBOSOMAL_S15"/>
    <property type="match status" value="1"/>
</dbReference>
<dbReference type="GO" id="GO:0005737">
    <property type="term" value="C:cytoplasm"/>
    <property type="evidence" value="ECO:0007669"/>
    <property type="project" value="UniProtKB-ARBA"/>
</dbReference>
<evidence type="ECO:0000313" key="5">
    <source>
        <dbReference type="EMBL" id="PIL31241.1"/>
    </source>
</evidence>
<sequence>MLGAQLAQSSRTLASSSSRRAASLHTSAVLQAVSARTRNSQRTLKANIQRREELEHQAQQNKPHVVLGHKAGDDARWLNSDLASVILTEADIAATAIPSLDGETGRYRPAAYYNYGLGEKEKETLFEALPQLTVEGNVASLNSMVHRHGSMLAEKYKYEELKEQVNRVHFARLVDLRNANAQGIAYENRRRIVAAFSEPENPTDTGRPEVQAAIATYRIRNLWDHLSRCKKDIANRRSLRRLVHKRAKMLRYLKSVDEDRYDRILERLGLERGAVEGELVV</sequence>
<dbReference type="EMBL" id="AYKW01000012">
    <property type="protein sequence ID" value="PIL31241.1"/>
    <property type="molecule type" value="Genomic_DNA"/>
</dbReference>
<keyword evidence="3 4" id="KW-0687">Ribonucleoprotein</keyword>
<comment type="similarity">
    <text evidence="1 4">Belongs to the universal ribosomal protein uS15 family.</text>
</comment>